<organism evidence="6 7">
    <name type="scientific">Polypedilum vanderplanki</name>
    <name type="common">Sleeping chironomid midge</name>
    <dbReference type="NCBI Taxonomy" id="319348"/>
    <lineage>
        <taxon>Eukaryota</taxon>
        <taxon>Metazoa</taxon>
        <taxon>Ecdysozoa</taxon>
        <taxon>Arthropoda</taxon>
        <taxon>Hexapoda</taxon>
        <taxon>Insecta</taxon>
        <taxon>Pterygota</taxon>
        <taxon>Neoptera</taxon>
        <taxon>Endopterygota</taxon>
        <taxon>Diptera</taxon>
        <taxon>Nematocera</taxon>
        <taxon>Chironomoidea</taxon>
        <taxon>Chironomidae</taxon>
        <taxon>Chironominae</taxon>
        <taxon>Polypedilum</taxon>
        <taxon>Polypedilum</taxon>
    </lineage>
</organism>
<comment type="similarity">
    <text evidence="1 4">Belongs to the RNase T2 family.</text>
</comment>
<dbReference type="GO" id="GO:0033897">
    <property type="term" value="F:ribonuclease T2 activity"/>
    <property type="evidence" value="ECO:0007669"/>
    <property type="project" value="InterPro"/>
</dbReference>
<feature type="signal peptide" evidence="5">
    <location>
        <begin position="1"/>
        <end position="31"/>
    </location>
</feature>
<dbReference type="PANTHER" id="PTHR11240">
    <property type="entry name" value="RIBONUCLEASE T2"/>
    <property type="match status" value="1"/>
</dbReference>
<dbReference type="GO" id="GO:0005576">
    <property type="term" value="C:extracellular region"/>
    <property type="evidence" value="ECO:0007669"/>
    <property type="project" value="TreeGrafter"/>
</dbReference>
<protein>
    <submittedName>
        <fullName evidence="6">Uncharacterized protein</fullName>
    </submittedName>
</protein>
<keyword evidence="5" id="KW-0732">Signal</keyword>
<evidence type="ECO:0000313" key="7">
    <source>
        <dbReference type="Proteomes" id="UP001107558"/>
    </source>
</evidence>
<dbReference type="AlphaFoldDB" id="A0A9J6BXB6"/>
<dbReference type="SUPFAM" id="SSF55895">
    <property type="entry name" value="Ribonuclease Rh-like"/>
    <property type="match status" value="1"/>
</dbReference>
<dbReference type="Proteomes" id="UP001107558">
    <property type="component" value="Chromosome 2"/>
</dbReference>
<dbReference type="Gene3D" id="3.90.730.10">
    <property type="entry name" value="Ribonuclease T2-like"/>
    <property type="match status" value="1"/>
</dbReference>
<dbReference type="GO" id="GO:0003723">
    <property type="term" value="F:RNA binding"/>
    <property type="evidence" value="ECO:0007669"/>
    <property type="project" value="InterPro"/>
</dbReference>
<name>A0A9J6BXB6_POLVA</name>
<feature type="active site" evidence="3">
    <location>
        <position position="149"/>
    </location>
</feature>
<evidence type="ECO:0000313" key="6">
    <source>
        <dbReference type="EMBL" id="KAG5674532.1"/>
    </source>
</evidence>
<evidence type="ECO:0000256" key="1">
    <source>
        <dbReference type="ARBA" id="ARBA00007469"/>
    </source>
</evidence>
<dbReference type="InterPro" id="IPR033697">
    <property type="entry name" value="Ribonuclease_T2_eukaryotic"/>
</dbReference>
<proteinExistence type="inferred from homology"/>
<evidence type="ECO:0000256" key="5">
    <source>
        <dbReference type="SAM" id="SignalP"/>
    </source>
</evidence>
<sequence length="318" mass="38001">MEAESTKRFWYAMTLLILLLITICILKVSECSRQNLERKFFAEQRQLALNTLRKDYVFDILIFTQHWPYTVCAQWEERHKGNECNLPKIKNSWAIHGVWPTKYHTIGPLFCNDTWEFDIKNIEPIEDEMKESWINIEKGTPLYGLWKHEWEKHGTCAATQIVAMNSEFSYFNSGLRLFDEFSITKIFQQSYIKAGMSYKLEEIHEVLNRSLGNNFAIVCEKDHVTKEQLLFEIRICLDKQLNLHSCDGIVMRTNEFRNSEEIVTNCKKDQDIVYPSYNWLIKKQWNRNIEEQHAQNKTWMYNVVNVYKLMKLIQWITL</sequence>
<dbReference type="PANTHER" id="PTHR11240:SF22">
    <property type="entry name" value="RIBONUCLEASE T2"/>
    <property type="match status" value="1"/>
</dbReference>
<evidence type="ECO:0000256" key="4">
    <source>
        <dbReference type="RuleBase" id="RU004328"/>
    </source>
</evidence>
<dbReference type="OrthoDB" id="435754at2759"/>
<dbReference type="InterPro" id="IPR033130">
    <property type="entry name" value="RNase_T2_His_AS_2"/>
</dbReference>
<feature type="active site" evidence="3">
    <location>
        <position position="153"/>
    </location>
</feature>
<dbReference type="PROSITE" id="PS00531">
    <property type="entry name" value="RNASE_T2_2"/>
    <property type="match status" value="1"/>
</dbReference>
<comment type="caution">
    <text evidence="6">The sequence shown here is derived from an EMBL/GenBank/DDBJ whole genome shotgun (WGS) entry which is preliminary data.</text>
</comment>
<dbReference type="Pfam" id="PF00445">
    <property type="entry name" value="Ribonuclease_T2"/>
    <property type="match status" value="1"/>
</dbReference>
<dbReference type="InterPro" id="IPR036430">
    <property type="entry name" value="RNase_T2-like_sf"/>
</dbReference>
<accession>A0A9J6BXB6</accession>
<feature type="active site" evidence="3">
    <location>
        <position position="96"/>
    </location>
</feature>
<feature type="chain" id="PRO_5039897576" evidence="5">
    <location>
        <begin position="32"/>
        <end position="318"/>
    </location>
</feature>
<reference evidence="6" key="1">
    <citation type="submission" date="2021-03" db="EMBL/GenBank/DDBJ databases">
        <title>Chromosome level genome of the anhydrobiotic midge Polypedilum vanderplanki.</title>
        <authorList>
            <person name="Yoshida Y."/>
            <person name="Kikawada T."/>
            <person name="Gusev O."/>
        </authorList>
    </citation>
    <scope>NUCLEOTIDE SEQUENCE</scope>
    <source>
        <strain evidence="6">NIAS01</strain>
        <tissue evidence="6">Whole body or cell culture</tissue>
    </source>
</reference>
<dbReference type="GO" id="GO:0006401">
    <property type="term" value="P:RNA catabolic process"/>
    <property type="evidence" value="ECO:0007669"/>
    <property type="project" value="TreeGrafter"/>
</dbReference>
<dbReference type="EMBL" id="JADBJN010000002">
    <property type="protein sequence ID" value="KAG5674532.1"/>
    <property type="molecule type" value="Genomic_DNA"/>
</dbReference>
<dbReference type="InterPro" id="IPR001568">
    <property type="entry name" value="RNase_T2-like"/>
</dbReference>
<evidence type="ECO:0000256" key="2">
    <source>
        <dbReference type="ARBA" id="ARBA00023157"/>
    </source>
</evidence>
<keyword evidence="7" id="KW-1185">Reference proteome</keyword>
<gene>
    <name evidence="6" type="ORF">PVAND_004494</name>
</gene>
<dbReference type="CDD" id="cd01061">
    <property type="entry name" value="RNase_T2_euk"/>
    <property type="match status" value="1"/>
</dbReference>
<keyword evidence="2" id="KW-1015">Disulfide bond</keyword>
<evidence type="ECO:0000256" key="3">
    <source>
        <dbReference type="PIRSR" id="PIRSR633697-1"/>
    </source>
</evidence>